<protein>
    <submittedName>
        <fullName evidence="2">Uncharacterized protein</fullName>
    </submittedName>
</protein>
<reference evidence="2" key="1">
    <citation type="submission" date="2022-04" db="EMBL/GenBank/DDBJ databases">
        <title>Complete genome sequences of Ezakiella coagulans and Fenollaria massiliensis.</title>
        <authorList>
            <person name="France M.T."/>
            <person name="Clifford J."/>
            <person name="Narina S."/>
            <person name="Rutt L."/>
            <person name="Ravel J."/>
        </authorList>
    </citation>
    <scope>NUCLEOTIDE SEQUENCE</scope>
    <source>
        <strain evidence="2">C0061C2</strain>
    </source>
</reference>
<dbReference type="KEGG" id="fms:M1R53_00330"/>
<dbReference type="AlphaFoldDB" id="A0A9E7DJP9"/>
<gene>
    <name evidence="2" type="ORF">M1R53_00330</name>
</gene>
<dbReference type="Proteomes" id="UP000831151">
    <property type="component" value="Chromosome"/>
</dbReference>
<evidence type="ECO:0000256" key="1">
    <source>
        <dbReference type="SAM" id="MobiDB-lite"/>
    </source>
</evidence>
<proteinExistence type="predicted"/>
<accession>A0A9E7DJP9</accession>
<evidence type="ECO:0000313" key="2">
    <source>
        <dbReference type="EMBL" id="UQK59151.1"/>
    </source>
</evidence>
<dbReference type="RefSeq" id="WP_249242663.1">
    <property type="nucleotide sequence ID" value="NZ_CP096649.1"/>
</dbReference>
<feature type="region of interest" description="Disordered" evidence="1">
    <location>
        <begin position="1"/>
        <end position="29"/>
    </location>
</feature>
<evidence type="ECO:0000313" key="3">
    <source>
        <dbReference type="Proteomes" id="UP000831151"/>
    </source>
</evidence>
<sequence>MKKNDKLNKIKRDMQNKRREENKRETEYLSSIPGLKESIIEGLRADPSEFVSEDKVKF</sequence>
<keyword evidence="3" id="KW-1185">Reference proteome</keyword>
<dbReference type="EMBL" id="CP096649">
    <property type="protein sequence ID" value="UQK59151.1"/>
    <property type="molecule type" value="Genomic_DNA"/>
</dbReference>
<name>A0A9E7DJP9_9FIRM</name>
<feature type="compositionally biased region" description="Basic and acidic residues" evidence="1">
    <location>
        <begin position="1"/>
        <end position="27"/>
    </location>
</feature>
<organism evidence="2 3">
    <name type="scientific">Fenollaria massiliensis</name>
    <dbReference type="NCBI Taxonomy" id="938288"/>
    <lineage>
        <taxon>Bacteria</taxon>
        <taxon>Bacillati</taxon>
        <taxon>Bacillota</taxon>
        <taxon>Clostridia</taxon>
        <taxon>Eubacteriales</taxon>
        <taxon>Fenollaria</taxon>
    </lineage>
</organism>